<sequence length="176" mass="19013">MRKPLSGRFTALCLLFSSALASAAPFTTADLVGWPRMSVADFACLLEQRTGHVDAQFSCAASKKLSNWGDACHDTDLSYAGPQLAEAQVRALDPRIAAVDLDWEYGRLQSVNVTFDRIMTAEEVTDIFPQVNLEDPTSRDNLSNASLQDCASDASCLYLEGFEHLGGGDVDCGDAQ</sequence>
<dbReference type="RefSeq" id="WP_151186184.1">
    <property type="nucleotide sequence ID" value="NZ_CP043626.1"/>
</dbReference>
<keyword evidence="3" id="KW-1185">Reference proteome</keyword>
<organism evidence="2 3">
    <name type="scientific">Pseudomonas denitrificans</name>
    <dbReference type="NCBI Taxonomy" id="43306"/>
    <lineage>
        <taxon>Bacteria</taxon>
        <taxon>Pseudomonadati</taxon>
        <taxon>Pseudomonadota</taxon>
        <taxon>Gammaproteobacteria</taxon>
        <taxon>Pseudomonadales</taxon>
        <taxon>Pseudomonadaceae</taxon>
        <taxon>Halopseudomonas</taxon>
    </lineage>
</organism>
<reference evidence="2 3" key="1">
    <citation type="submission" date="2019-09" db="EMBL/GenBank/DDBJ databases">
        <title>Prosopis cineraria nodule microbiome.</title>
        <authorList>
            <person name="Chaluvadi S.R."/>
            <person name="Ali R."/>
            <person name="Wang X."/>
        </authorList>
    </citation>
    <scope>NUCLEOTIDE SEQUENCE [LARGE SCALE GENOMIC DNA]</scope>
    <source>
        <strain evidence="2 3">BG1</strain>
    </source>
</reference>
<keyword evidence="1" id="KW-0732">Signal</keyword>
<dbReference type="OrthoDB" id="9027801at2"/>
<evidence type="ECO:0000313" key="3">
    <source>
        <dbReference type="Proteomes" id="UP000326659"/>
    </source>
</evidence>
<feature type="signal peptide" evidence="1">
    <location>
        <begin position="1"/>
        <end position="23"/>
    </location>
</feature>
<feature type="chain" id="PRO_5040820743" evidence="1">
    <location>
        <begin position="24"/>
        <end position="176"/>
    </location>
</feature>
<evidence type="ECO:0000313" key="2">
    <source>
        <dbReference type="EMBL" id="QEY70265.1"/>
    </source>
</evidence>
<dbReference type="EMBL" id="CP043626">
    <property type="protein sequence ID" value="QEY70265.1"/>
    <property type="molecule type" value="Genomic_DNA"/>
</dbReference>
<protein>
    <submittedName>
        <fullName evidence="2">Uncharacterized protein</fullName>
    </submittedName>
</protein>
<name>A0A9X7MY44_PSEDE</name>
<proteinExistence type="predicted"/>
<dbReference type="KEGG" id="pden:F1C79_00515"/>
<accession>A0A9X7MY44</accession>
<dbReference type="Proteomes" id="UP000326659">
    <property type="component" value="Chromosome"/>
</dbReference>
<evidence type="ECO:0000256" key="1">
    <source>
        <dbReference type="SAM" id="SignalP"/>
    </source>
</evidence>
<dbReference type="AlphaFoldDB" id="A0A9X7MY44"/>
<gene>
    <name evidence="2" type="ORF">F1C79_00515</name>
</gene>